<dbReference type="Gene3D" id="1.10.1040.10">
    <property type="entry name" value="N-(1-d-carboxylethyl)-l-norvaline Dehydrogenase, domain 2"/>
    <property type="match status" value="1"/>
</dbReference>
<name>A0ABW0NPI2_9MICO</name>
<evidence type="ECO:0000259" key="5">
    <source>
        <dbReference type="Pfam" id="PF14833"/>
    </source>
</evidence>
<dbReference type="InterPro" id="IPR036291">
    <property type="entry name" value="NAD(P)-bd_dom_sf"/>
</dbReference>
<dbReference type="Gene3D" id="3.40.50.720">
    <property type="entry name" value="NAD(P)-binding Rossmann-like Domain"/>
    <property type="match status" value="1"/>
</dbReference>
<reference evidence="7" key="1">
    <citation type="journal article" date="2019" name="Int. J. Syst. Evol. Microbiol.">
        <title>The Global Catalogue of Microorganisms (GCM) 10K type strain sequencing project: providing services to taxonomists for standard genome sequencing and annotation.</title>
        <authorList>
            <consortium name="The Broad Institute Genomics Platform"/>
            <consortium name="The Broad Institute Genome Sequencing Center for Infectious Disease"/>
            <person name="Wu L."/>
            <person name="Ma J."/>
        </authorList>
    </citation>
    <scope>NUCLEOTIDE SEQUENCE [LARGE SCALE GENOMIC DNA]</scope>
    <source>
        <strain evidence="7">CGMCC 4.6997</strain>
    </source>
</reference>
<dbReference type="SUPFAM" id="SSF48179">
    <property type="entry name" value="6-phosphogluconate dehydrogenase C-terminal domain-like"/>
    <property type="match status" value="1"/>
</dbReference>
<evidence type="ECO:0000256" key="3">
    <source>
        <dbReference type="ARBA" id="ARBA00023027"/>
    </source>
</evidence>
<dbReference type="EC" id="1.1.-.-" evidence="6"/>
<protein>
    <submittedName>
        <fullName evidence="6">NAD(P)-dependent oxidoreductase</fullName>
        <ecNumber evidence="6">1.1.-.-</ecNumber>
    </submittedName>
</protein>
<evidence type="ECO:0000313" key="6">
    <source>
        <dbReference type="EMBL" id="MFC5502460.1"/>
    </source>
</evidence>
<dbReference type="EMBL" id="JBHSMG010000002">
    <property type="protein sequence ID" value="MFC5502460.1"/>
    <property type="molecule type" value="Genomic_DNA"/>
</dbReference>
<evidence type="ECO:0000259" key="4">
    <source>
        <dbReference type="Pfam" id="PF03446"/>
    </source>
</evidence>
<organism evidence="6 7">
    <name type="scientific">Lysinimonas soli</name>
    <dbReference type="NCBI Taxonomy" id="1074233"/>
    <lineage>
        <taxon>Bacteria</taxon>
        <taxon>Bacillati</taxon>
        <taxon>Actinomycetota</taxon>
        <taxon>Actinomycetes</taxon>
        <taxon>Micrococcales</taxon>
        <taxon>Microbacteriaceae</taxon>
        <taxon>Lysinimonas</taxon>
    </lineage>
</organism>
<keyword evidence="3" id="KW-0520">NAD</keyword>
<evidence type="ECO:0000256" key="2">
    <source>
        <dbReference type="ARBA" id="ARBA00023002"/>
    </source>
</evidence>
<feature type="domain" description="3-hydroxyisobutyrate dehydrogenase-like NAD-binding" evidence="5">
    <location>
        <begin position="174"/>
        <end position="295"/>
    </location>
</feature>
<comment type="caution">
    <text evidence="6">The sequence shown here is derived from an EMBL/GenBank/DDBJ whole genome shotgun (WGS) entry which is preliminary data.</text>
</comment>
<dbReference type="Proteomes" id="UP001596039">
    <property type="component" value="Unassembled WGS sequence"/>
</dbReference>
<accession>A0ABW0NPI2</accession>
<dbReference type="Pfam" id="PF14833">
    <property type="entry name" value="NAD_binding_11"/>
    <property type="match status" value="1"/>
</dbReference>
<gene>
    <name evidence="6" type="ORF">ACFPJ4_09440</name>
</gene>
<dbReference type="SUPFAM" id="SSF51735">
    <property type="entry name" value="NAD(P)-binding Rossmann-fold domains"/>
    <property type="match status" value="1"/>
</dbReference>
<dbReference type="InterPro" id="IPR008927">
    <property type="entry name" value="6-PGluconate_DH-like_C_sf"/>
</dbReference>
<dbReference type="PIRSF" id="PIRSF000103">
    <property type="entry name" value="HIBADH"/>
    <property type="match status" value="1"/>
</dbReference>
<keyword evidence="7" id="KW-1185">Reference proteome</keyword>
<evidence type="ECO:0000256" key="1">
    <source>
        <dbReference type="ARBA" id="ARBA00009080"/>
    </source>
</evidence>
<dbReference type="InterPro" id="IPR013328">
    <property type="entry name" value="6PGD_dom2"/>
</dbReference>
<dbReference type="GO" id="GO:0016491">
    <property type="term" value="F:oxidoreductase activity"/>
    <property type="evidence" value="ECO:0007669"/>
    <property type="project" value="UniProtKB-KW"/>
</dbReference>
<sequence>MSWALNNVPNDAVGIIGLGHMGAPMAARLLASGRQVYGVDTNASVRESAAASGVTVVASATDLAKTVETIILMLPNSDIVDSIAGYLTAGDRASRRCRFVIDMSSSEPRRTQQLSERLSKDGVELIDAPVSGGVPGAIAGNLTIMVGGTEEQYERIVPLLSVLGSRIVHVGAVGAGHATKALNNLLSATHLLATNEAAIVASRFGIDPHVLLSVVNTSSGRSGSSEVKLPRYVLTGDFNSGFSATLLEKDVKIAAALAADLGIETVIGDAVARRWSELNAELPASADHTEIIKPLERRAGLEVRSRSSRPS</sequence>
<dbReference type="PROSITE" id="PS00895">
    <property type="entry name" value="3_HYDROXYISOBUT_DH"/>
    <property type="match status" value="1"/>
</dbReference>
<dbReference type="Pfam" id="PF03446">
    <property type="entry name" value="NAD_binding_2"/>
    <property type="match status" value="1"/>
</dbReference>
<dbReference type="InterPro" id="IPR029154">
    <property type="entry name" value="HIBADH-like_NADP-bd"/>
</dbReference>
<dbReference type="RefSeq" id="WP_386740154.1">
    <property type="nucleotide sequence ID" value="NZ_JBHSMG010000002.1"/>
</dbReference>
<dbReference type="PANTHER" id="PTHR22981:SF7">
    <property type="entry name" value="3-HYDROXYISOBUTYRATE DEHYDROGENASE, MITOCHONDRIAL"/>
    <property type="match status" value="1"/>
</dbReference>
<proteinExistence type="inferred from homology"/>
<dbReference type="InterPro" id="IPR015815">
    <property type="entry name" value="HIBADH-related"/>
</dbReference>
<feature type="domain" description="6-phosphogluconate dehydrogenase NADP-binding" evidence="4">
    <location>
        <begin position="13"/>
        <end position="171"/>
    </location>
</feature>
<comment type="similarity">
    <text evidence="1">Belongs to the HIBADH-related family.</text>
</comment>
<dbReference type="InterPro" id="IPR006115">
    <property type="entry name" value="6PGDH_NADP-bd"/>
</dbReference>
<keyword evidence="2 6" id="KW-0560">Oxidoreductase</keyword>
<evidence type="ECO:0000313" key="7">
    <source>
        <dbReference type="Proteomes" id="UP001596039"/>
    </source>
</evidence>
<dbReference type="InterPro" id="IPR002204">
    <property type="entry name" value="3-OH-isobutyrate_DH-rel_CS"/>
</dbReference>
<dbReference type="PANTHER" id="PTHR22981">
    <property type="entry name" value="3-HYDROXYISOBUTYRATE DEHYDROGENASE-RELATED"/>
    <property type="match status" value="1"/>
</dbReference>